<evidence type="ECO:0000313" key="2">
    <source>
        <dbReference type="EMBL" id="AKB34994.1"/>
    </source>
</evidence>
<dbReference type="Gene3D" id="3.20.20.140">
    <property type="entry name" value="Metal-dependent hydrolases"/>
    <property type="match status" value="1"/>
</dbReference>
<dbReference type="PANTHER" id="PTHR42924:SF18">
    <property type="entry name" value="POLYMERASE_HISTIDINOL PHOSPHATASE N-TERMINAL DOMAIN-CONTAINING PROTEIN"/>
    <property type="match status" value="1"/>
</dbReference>
<dbReference type="EMBL" id="CP009508">
    <property type="protein sequence ID" value="AKB34994.1"/>
    <property type="molecule type" value="Genomic_DNA"/>
</dbReference>
<dbReference type="STRING" id="1434118.MSSAC_0404"/>
<gene>
    <name evidence="2" type="ORF">MSSAC_0404</name>
</gene>
<dbReference type="HOGENOM" id="CLU_822855_0_0_2"/>
<dbReference type="PATRIC" id="fig|1434118.4.peg.520"/>
<reference evidence="2 3" key="1">
    <citation type="submission" date="2014-07" db="EMBL/GenBank/DDBJ databases">
        <title>Methanogenic archaea and the global carbon cycle.</title>
        <authorList>
            <person name="Henriksen J.R."/>
            <person name="Luke J."/>
            <person name="Reinhart S."/>
            <person name="Benedict M.N."/>
            <person name="Youngblut N.D."/>
            <person name="Metcalf M.E."/>
            <person name="Whitaker R.J."/>
            <person name="Metcalf W.W."/>
        </authorList>
    </citation>
    <scope>NUCLEOTIDE SEQUENCE [LARGE SCALE GENOMIC DNA]</scope>
    <source>
        <strain evidence="2 3">C2J</strain>
    </source>
</reference>
<dbReference type="PANTHER" id="PTHR42924">
    <property type="entry name" value="EXONUCLEASE"/>
    <property type="match status" value="1"/>
</dbReference>
<protein>
    <recommendedName>
        <fullName evidence="1">Polymerase/histidinol phosphatase N-terminal domain-containing protein</fullName>
    </recommendedName>
</protein>
<dbReference type="KEGG" id="msj:MSSAC_0404"/>
<dbReference type="FunFam" id="3.20.20.140:FF:000152">
    <property type="entry name" value="Conserved protein"/>
    <property type="match status" value="1"/>
</dbReference>
<dbReference type="Proteomes" id="UP000033123">
    <property type="component" value="Chromosome"/>
</dbReference>
<name>A0A0E3PK17_9EURY</name>
<dbReference type="GeneID" id="24869947"/>
<accession>A0A0E3PK17</accession>
<dbReference type="GO" id="GO:0004534">
    <property type="term" value="F:5'-3' RNA exonuclease activity"/>
    <property type="evidence" value="ECO:0007669"/>
    <property type="project" value="TreeGrafter"/>
</dbReference>
<sequence length="332" mass="37826">MRGKTGNNSRTTVSSELAETLLQEGWKKVDLHVHSSCSYDVPPAKAMHPSVLFEKAIAKGLDYVTFTDHDTVEAYDLLGWDREGLVPGVEISIKDPEYIGHTLHVNVFELDSEEFRELEVIANQEHDFKSFIRYLRVHDLPHIYNHPFWFAIGDRPNLRAVPELIKQFPVVEFNMQDLTEKNMITAALARKYGKGLAATTDSHTGGMGAVYTLAKGDSFREYFDNIKNSRSYMVIEGGDRRHLTKELNAWVELVFSMDRNAGEDAGFTTNVKTFDRLIGFFANGKIREFPRINGLAMRFFRNFSRSGLPAYMYMRAEKPLVSRIEKVVSLTA</sequence>
<evidence type="ECO:0000313" key="3">
    <source>
        <dbReference type="Proteomes" id="UP000033123"/>
    </source>
</evidence>
<dbReference type="InterPro" id="IPR016195">
    <property type="entry name" value="Pol/histidinol_Pase-like"/>
</dbReference>
<dbReference type="GO" id="GO:0035312">
    <property type="term" value="F:5'-3' DNA exonuclease activity"/>
    <property type="evidence" value="ECO:0007669"/>
    <property type="project" value="TreeGrafter"/>
</dbReference>
<evidence type="ECO:0000259" key="1">
    <source>
        <dbReference type="SMART" id="SM00481"/>
    </source>
</evidence>
<proteinExistence type="predicted"/>
<feature type="domain" description="Polymerase/histidinol phosphatase N-terminal" evidence="1">
    <location>
        <begin position="29"/>
        <end position="95"/>
    </location>
</feature>
<dbReference type="InterPro" id="IPR052018">
    <property type="entry name" value="PHP_domain"/>
</dbReference>
<dbReference type="InterPro" id="IPR003141">
    <property type="entry name" value="Pol/His_phosphatase_N"/>
</dbReference>
<dbReference type="SMART" id="SM00481">
    <property type="entry name" value="POLIIIAc"/>
    <property type="match status" value="1"/>
</dbReference>
<dbReference type="SUPFAM" id="SSF89550">
    <property type="entry name" value="PHP domain-like"/>
    <property type="match status" value="1"/>
</dbReference>
<dbReference type="AlphaFoldDB" id="A0A0E3PK17"/>
<dbReference type="RefSeq" id="WP_082092901.1">
    <property type="nucleotide sequence ID" value="NZ_CP009508.1"/>
</dbReference>
<organism evidence="2 3">
    <name type="scientific">Methanosarcina siciliae C2J</name>
    <dbReference type="NCBI Taxonomy" id="1434118"/>
    <lineage>
        <taxon>Archaea</taxon>
        <taxon>Methanobacteriati</taxon>
        <taxon>Methanobacteriota</taxon>
        <taxon>Stenosarchaea group</taxon>
        <taxon>Methanomicrobia</taxon>
        <taxon>Methanosarcinales</taxon>
        <taxon>Methanosarcinaceae</taxon>
        <taxon>Methanosarcina</taxon>
    </lineage>
</organism>